<organism evidence="2">
    <name type="scientific">bioreactor metagenome</name>
    <dbReference type="NCBI Taxonomy" id="1076179"/>
    <lineage>
        <taxon>unclassified sequences</taxon>
        <taxon>metagenomes</taxon>
        <taxon>ecological metagenomes</taxon>
    </lineage>
</organism>
<sequence length="140" mass="14729">MRGRLRPGDVQPASGQHGFGAGAGHHHQGPGREAELQSAGRRGLRAEPDRYPRPCGLQLRGFPLPCRLRGSRSGGGLHPGRGGPDPCQHLSCHGAQFGNSACVQQNRPARHRPQEGQAGGGGHHRPARHGRAGDLGQNGH</sequence>
<proteinExistence type="predicted"/>
<dbReference type="EMBL" id="VSSQ01034083">
    <property type="protein sequence ID" value="MPM85904.1"/>
    <property type="molecule type" value="Genomic_DNA"/>
</dbReference>
<evidence type="ECO:0000313" key="2">
    <source>
        <dbReference type="EMBL" id="MPM85904.1"/>
    </source>
</evidence>
<dbReference type="AlphaFoldDB" id="A0A645D9A9"/>
<feature type="compositionally biased region" description="Gly residues" evidence="1">
    <location>
        <begin position="72"/>
        <end position="83"/>
    </location>
</feature>
<name>A0A645D9A9_9ZZZZ</name>
<feature type="compositionally biased region" description="Polar residues" evidence="1">
    <location>
        <begin position="97"/>
        <end position="107"/>
    </location>
</feature>
<reference evidence="2" key="1">
    <citation type="submission" date="2019-08" db="EMBL/GenBank/DDBJ databases">
        <authorList>
            <person name="Kucharzyk K."/>
            <person name="Murdoch R.W."/>
            <person name="Higgins S."/>
            <person name="Loffler F."/>
        </authorList>
    </citation>
    <scope>NUCLEOTIDE SEQUENCE</scope>
</reference>
<accession>A0A645D9A9</accession>
<comment type="caution">
    <text evidence="2">The sequence shown here is derived from an EMBL/GenBank/DDBJ whole genome shotgun (WGS) entry which is preliminary data.</text>
</comment>
<gene>
    <name evidence="2" type="ORF">SDC9_132987</name>
</gene>
<evidence type="ECO:0000256" key="1">
    <source>
        <dbReference type="SAM" id="MobiDB-lite"/>
    </source>
</evidence>
<feature type="region of interest" description="Disordered" evidence="1">
    <location>
        <begin position="1"/>
        <end position="140"/>
    </location>
</feature>
<protein>
    <submittedName>
        <fullName evidence="2">Uncharacterized protein</fullName>
    </submittedName>
</protein>